<dbReference type="SUPFAM" id="SSF51445">
    <property type="entry name" value="(Trans)glycosidases"/>
    <property type="match status" value="1"/>
</dbReference>
<dbReference type="OrthoDB" id="9800974at2"/>
<keyword evidence="1" id="KW-0732">Signal</keyword>
<keyword evidence="3" id="KW-1185">Reference proteome</keyword>
<evidence type="ECO:0000313" key="2">
    <source>
        <dbReference type="EMBL" id="TRY14800.1"/>
    </source>
</evidence>
<dbReference type="Proteomes" id="UP000318126">
    <property type="component" value="Unassembled WGS sequence"/>
</dbReference>
<dbReference type="AlphaFoldDB" id="A0A553JQR6"/>
<reference evidence="3" key="1">
    <citation type="submission" date="2019-07" db="EMBL/GenBank/DDBJ databases">
        <title>Shewanella sp. YLB-08 draft genomic sequence.</title>
        <authorList>
            <person name="Yu L."/>
        </authorList>
    </citation>
    <scope>NUCLEOTIDE SEQUENCE [LARGE SCALE GENOMIC DNA]</scope>
    <source>
        <strain evidence="3">JCM 20706</strain>
    </source>
</reference>
<name>A0A553JQR6_SHEHA</name>
<protein>
    <submittedName>
        <fullName evidence="2">Uncharacterized protein</fullName>
    </submittedName>
</protein>
<dbReference type="Gene3D" id="3.20.20.80">
    <property type="entry name" value="Glycosidases"/>
    <property type="match status" value="1"/>
</dbReference>
<feature type="chain" id="PRO_5021766397" evidence="1">
    <location>
        <begin position="26"/>
        <end position="383"/>
    </location>
</feature>
<proteinExistence type="predicted"/>
<accession>A0A553JQR6</accession>
<comment type="caution">
    <text evidence="2">The sequence shown here is derived from an EMBL/GenBank/DDBJ whole genome shotgun (WGS) entry which is preliminary data.</text>
</comment>
<gene>
    <name evidence="2" type="ORF">FN961_08940</name>
</gene>
<organism evidence="2 3">
    <name type="scientific">Shewanella hanedai</name>
    <name type="common">Alteromonas hanedai</name>
    <dbReference type="NCBI Taxonomy" id="25"/>
    <lineage>
        <taxon>Bacteria</taxon>
        <taxon>Pseudomonadati</taxon>
        <taxon>Pseudomonadota</taxon>
        <taxon>Gammaproteobacteria</taxon>
        <taxon>Alteromonadales</taxon>
        <taxon>Shewanellaceae</taxon>
        <taxon>Shewanella</taxon>
    </lineage>
</organism>
<evidence type="ECO:0000256" key="1">
    <source>
        <dbReference type="SAM" id="SignalP"/>
    </source>
</evidence>
<sequence>MKQLTIAICMLTIMLSGFNSVEVHGATLKKFPSGLVLRGKAPGATSFCDLPRGEVDGGYCQIRWSDLEPVKGQFNYSLIDTAIQNARAYNSRNGISNNKGYKVLIRIRAGVHAPQWVKDRVGSIPWHFKNTTANQTHELPLFWQGRYKTDYRNMMAALANRYDNNISVGAVSAAMCMTFHTEIMWNRTGRSEVRATNIARMRNATNSAGRSMPYTNAKDYKCLQDQVNAHAVWQKTPTLFASHLYQEYDYSTGNASTSYNKAIQLFNFCRAQIGDRCVLGNNSLLHTEKATGGNIYQALTQVGEPLYFQTHVFSNSGNKTFNFSNLKTAIRVGANFGGSIIELPIGWDCGNIYNKTNCTAALADSRSAELANGRTLVKRNAFN</sequence>
<dbReference type="RefSeq" id="WP_143564199.1">
    <property type="nucleotide sequence ID" value="NZ_BMPL01000006.1"/>
</dbReference>
<feature type="signal peptide" evidence="1">
    <location>
        <begin position="1"/>
        <end position="25"/>
    </location>
</feature>
<evidence type="ECO:0000313" key="3">
    <source>
        <dbReference type="Proteomes" id="UP000318126"/>
    </source>
</evidence>
<dbReference type="EMBL" id="VKGK01000008">
    <property type="protein sequence ID" value="TRY14800.1"/>
    <property type="molecule type" value="Genomic_DNA"/>
</dbReference>
<dbReference type="InterPro" id="IPR017853">
    <property type="entry name" value="GH"/>
</dbReference>